<dbReference type="EMBL" id="BK016215">
    <property type="protein sequence ID" value="DAG02831.1"/>
    <property type="molecule type" value="Genomic_DNA"/>
</dbReference>
<evidence type="ECO:0000313" key="1">
    <source>
        <dbReference type="EMBL" id="DAG02831.1"/>
    </source>
</evidence>
<reference evidence="1" key="1">
    <citation type="journal article" date="2021" name="Proc. Natl. Acad. Sci. U.S.A.">
        <title>A Catalog of Tens of Thousands of Viruses from Human Metagenomes Reveals Hidden Associations with Chronic Diseases.</title>
        <authorList>
            <person name="Tisza M.J."/>
            <person name="Buck C.B."/>
        </authorList>
    </citation>
    <scope>NUCLEOTIDE SEQUENCE</scope>
    <source>
        <strain evidence="1">CtHn727</strain>
    </source>
</reference>
<protein>
    <submittedName>
        <fullName evidence="1">Uncharacterized protein</fullName>
    </submittedName>
</protein>
<accession>A0A8S5V899</accession>
<name>A0A8S5V899_9CAUD</name>
<proteinExistence type="predicted"/>
<sequence>MPYMLILHHFRVLVNRKVKYFRGFVKLFY</sequence>
<organism evidence="1">
    <name type="scientific">Siphoviridae sp. ctHn727</name>
    <dbReference type="NCBI Taxonomy" id="2825425"/>
    <lineage>
        <taxon>Viruses</taxon>
        <taxon>Duplodnaviria</taxon>
        <taxon>Heunggongvirae</taxon>
        <taxon>Uroviricota</taxon>
        <taxon>Caudoviricetes</taxon>
    </lineage>
</organism>